<keyword evidence="2" id="KW-1185">Reference proteome</keyword>
<dbReference type="Proteomes" id="UP000790709">
    <property type="component" value="Unassembled WGS sequence"/>
</dbReference>
<name>A0ACB8BR68_9AGAM</name>
<protein>
    <submittedName>
        <fullName evidence="1">Cytochrome P450</fullName>
    </submittedName>
</protein>
<comment type="caution">
    <text evidence="1">The sequence shown here is derived from an EMBL/GenBank/DDBJ whole genome shotgun (WGS) entry which is preliminary data.</text>
</comment>
<evidence type="ECO:0000313" key="2">
    <source>
        <dbReference type="Proteomes" id="UP000790709"/>
    </source>
</evidence>
<reference evidence="1" key="1">
    <citation type="journal article" date="2021" name="New Phytol.">
        <title>Evolutionary innovations through gain and loss of genes in the ectomycorrhizal Boletales.</title>
        <authorList>
            <person name="Wu G."/>
            <person name="Miyauchi S."/>
            <person name="Morin E."/>
            <person name="Kuo A."/>
            <person name="Drula E."/>
            <person name="Varga T."/>
            <person name="Kohler A."/>
            <person name="Feng B."/>
            <person name="Cao Y."/>
            <person name="Lipzen A."/>
            <person name="Daum C."/>
            <person name="Hundley H."/>
            <person name="Pangilinan J."/>
            <person name="Johnson J."/>
            <person name="Barry K."/>
            <person name="LaButti K."/>
            <person name="Ng V."/>
            <person name="Ahrendt S."/>
            <person name="Min B."/>
            <person name="Choi I.G."/>
            <person name="Park H."/>
            <person name="Plett J.M."/>
            <person name="Magnuson J."/>
            <person name="Spatafora J.W."/>
            <person name="Nagy L.G."/>
            <person name="Henrissat B."/>
            <person name="Grigoriev I.V."/>
            <person name="Yang Z.L."/>
            <person name="Xu J."/>
            <person name="Martin F.M."/>
        </authorList>
    </citation>
    <scope>NUCLEOTIDE SEQUENCE</scope>
    <source>
        <strain evidence="1">KUC20120723A-06</strain>
    </source>
</reference>
<dbReference type="EMBL" id="MU266353">
    <property type="protein sequence ID" value="KAH7928450.1"/>
    <property type="molecule type" value="Genomic_DNA"/>
</dbReference>
<gene>
    <name evidence="1" type="ORF">BV22DRAFT_1004861</name>
</gene>
<organism evidence="1 2">
    <name type="scientific">Leucogyrophana mollusca</name>
    <dbReference type="NCBI Taxonomy" id="85980"/>
    <lineage>
        <taxon>Eukaryota</taxon>
        <taxon>Fungi</taxon>
        <taxon>Dikarya</taxon>
        <taxon>Basidiomycota</taxon>
        <taxon>Agaricomycotina</taxon>
        <taxon>Agaricomycetes</taxon>
        <taxon>Agaricomycetidae</taxon>
        <taxon>Boletales</taxon>
        <taxon>Boletales incertae sedis</taxon>
        <taxon>Leucogyrophana</taxon>
    </lineage>
</organism>
<accession>A0ACB8BR68</accession>
<sequence length="520" mass="58338">MSTLTSTHLTVLALLSTAALIISKTSKRRDGPPLPPGPPPLPIVGNVRGFDIDAPWVTYTKWAAAYGDLVYTHFFQQEIIVISSEKVAKDLLERRSHIYSDRPELPANKVIGMDFNSVLARYGPGWRFHRRLFHQAFKEDSSISFRPMQLRKAHQFLRGIMESQSPEDYAACIRLHSSSIIMAAVYDYEASPRDDPFVTVIEKAIEIAITDLRPQVSAVFSAFPILLCLPSWFPGMGLKKRGAVMQKYMNKWLDEPFQYVKEKMSTGTTAPCMVSDALEKWQNEDGEVVKAIQEVAATAFIAAAETTASTMSVFLLAMVLYPEVQERAQALIDSVVGTGRLPNFEDRPSMPYIDAILRETLRWHPIAPMGVPHATYSEDVYEGYYIPKGMHIELPMILPNVWAMARNEEKYPNPDEFIPERFLTADGNLNDDTCNFAFGFGRRICVGRHLADASVWSAMALMLAAFKVTKSKDEDGNDIDFEPEWFGGLATHPLPFPCSITPRLEGMNMERLNALIEASA</sequence>
<evidence type="ECO:0000313" key="1">
    <source>
        <dbReference type="EMBL" id="KAH7928450.1"/>
    </source>
</evidence>
<proteinExistence type="predicted"/>